<evidence type="ECO:0000313" key="1">
    <source>
        <dbReference type="EMBL" id="QFG10432.1"/>
    </source>
</evidence>
<dbReference type="RefSeq" id="YP_010062098.1">
    <property type="nucleotide sequence ID" value="NC_054790.1"/>
</dbReference>
<dbReference type="Proteomes" id="UP000327026">
    <property type="component" value="Segment"/>
</dbReference>
<sequence>MNPFESPYGSNSLTRYPTLIREYANKLTFEHIGKRVQFTHSYGDSGVRAIVTGNLVKITHSKDETTISLRGVGGAEDADFVVSPTARIGLRTR</sequence>
<name>A0A5J6TNX5_9CAUD</name>
<dbReference type="GeneID" id="64871732"/>
<evidence type="ECO:0000313" key="2">
    <source>
        <dbReference type="Proteomes" id="UP000327026"/>
    </source>
</evidence>
<dbReference type="KEGG" id="vg:64871732"/>
<accession>A0A5J6TNX5</accession>
<keyword evidence="2" id="KW-1185">Reference proteome</keyword>
<gene>
    <name evidence="1" type="primary">62</name>
    <name evidence="1" type="ORF">PBI_ANTHONY_62</name>
</gene>
<dbReference type="EMBL" id="MN234188">
    <property type="protein sequence ID" value="QFG10432.1"/>
    <property type="molecule type" value="Genomic_DNA"/>
</dbReference>
<reference evidence="1 2" key="1">
    <citation type="submission" date="2019-07" db="EMBL/GenBank/DDBJ databases">
        <authorList>
            <person name="Garlena R.A."/>
            <person name="Russell D.A."/>
            <person name="Pope W.H."/>
            <person name="Jacobs-Sera D."/>
            <person name="Hatfull G.F."/>
        </authorList>
    </citation>
    <scope>NUCLEOTIDE SEQUENCE [LARGE SCALE GENOMIC DNA]</scope>
</reference>
<organism evidence="1 2">
    <name type="scientific">Mycobacterium phage Anthony</name>
    <dbReference type="NCBI Taxonomy" id="2599857"/>
    <lineage>
        <taxon>Viruses</taxon>
        <taxon>Duplodnaviria</taxon>
        <taxon>Heunggongvirae</taxon>
        <taxon>Uroviricota</taxon>
        <taxon>Caudoviricetes</taxon>
        <taxon>Anthonyvirus</taxon>
        <taxon>Anthonyvirus anthony</taxon>
    </lineage>
</organism>
<protein>
    <submittedName>
        <fullName evidence="1">Uncharacterized protein</fullName>
    </submittedName>
</protein>
<proteinExistence type="predicted"/>